<feature type="compositionally biased region" description="Polar residues" evidence="1">
    <location>
        <begin position="22"/>
        <end position="34"/>
    </location>
</feature>
<dbReference type="EMBL" id="JAPEVI010000003">
    <property type="protein sequence ID" value="MCX2724946.1"/>
    <property type="molecule type" value="Genomic_DNA"/>
</dbReference>
<evidence type="ECO:0000313" key="3">
    <source>
        <dbReference type="Proteomes" id="UP001300261"/>
    </source>
</evidence>
<sequence>MQVRPVSAIHPLRIRPKPVTAPASQPDMNAASGTRFSDIGMVPAYIAAEVLRRDARQGAHAEYATQLLADRYAEERSWLERQRHLAQYASAAEEEDRFCSYSVSI</sequence>
<protein>
    <submittedName>
        <fullName evidence="2">Uncharacterized protein</fullName>
    </submittedName>
</protein>
<dbReference type="RefSeq" id="WP_265965360.1">
    <property type="nucleotide sequence ID" value="NZ_JAPEVI010000003.1"/>
</dbReference>
<keyword evidence="3" id="KW-1185">Reference proteome</keyword>
<reference evidence="2 3" key="1">
    <citation type="journal article" date="2016" name="Int. J. Syst. Evol. Microbiol.">
        <title>Labrenzia salina sp. nov., isolated from the rhizosphere of the halophyte Arthrocnemum macrostachyum.</title>
        <authorList>
            <person name="Camacho M."/>
            <person name="Redondo-Gomez S."/>
            <person name="Rodriguez-Llorente I."/>
            <person name="Rohde M."/>
            <person name="Sproer C."/>
            <person name="Schumann P."/>
            <person name="Klenk H.P."/>
            <person name="Montero-Calasanz M.D.C."/>
        </authorList>
    </citation>
    <scope>NUCLEOTIDE SEQUENCE [LARGE SCALE GENOMIC DNA]</scope>
    <source>
        <strain evidence="2 3">DSM 29163</strain>
    </source>
</reference>
<gene>
    <name evidence="2" type="ORF">ON753_21660</name>
</gene>
<proteinExistence type="predicted"/>
<evidence type="ECO:0000313" key="2">
    <source>
        <dbReference type="EMBL" id="MCX2724946.1"/>
    </source>
</evidence>
<comment type="caution">
    <text evidence="2">The sequence shown here is derived from an EMBL/GenBank/DDBJ whole genome shotgun (WGS) entry which is preliminary data.</text>
</comment>
<organism evidence="2 3">
    <name type="scientific">Roseibium salinum</name>
    <dbReference type="NCBI Taxonomy" id="1604349"/>
    <lineage>
        <taxon>Bacteria</taxon>
        <taxon>Pseudomonadati</taxon>
        <taxon>Pseudomonadota</taxon>
        <taxon>Alphaproteobacteria</taxon>
        <taxon>Hyphomicrobiales</taxon>
        <taxon>Stappiaceae</taxon>
        <taxon>Roseibium</taxon>
    </lineage>
</organism>
<dbReference type="Proteomes" id="UP001300261">
    <property type="component" value="Unassembled WGS sequence"/>
</dbReference>
<feature type="region of interest" description="Disordered" evidence="1">
    <location>
        <begin position="14"/>
        <end position="34"/>
    </location>
</feature>
<evidence type="ECO:0000256" key="1">
    <source>
        <dbReference type="SAM" id="MobiDB-lite"/>
    </source>
</evidence>
<accession>A0ABT3R7A1</accession>
<name>A0ABT3R7A1_9HYPH</name>